<dbReference type="PROSITE" id="PS50977">
    <property type="entry name" value="HTH_TETR_2"/>
    <property type="match status" value="1"/>
</dbReference>
<dbReference type="SUPFAM" id="SSF46689">
    <property type="entry name" value="Homeodomain-like"/>
    <property type="match status" value="1"/>
</dbReference>
<evidence type="ECO:0000313" key="7">
    <source>
        <dbReference type="EMBL" id="AOZ09277.1"/>
    </source>
</evidence>
<accession>A0ABM6FC04</accession>
<keyword evidence="8" id="KW-1185">Reference proteome</keyword>
<proteinExistence type="predicted"/>
<dbReference type="Pfam" id="PF13305">
    <property type="entry name" value="TetR_C_33"/>
    <property type="match status" value="1"/>
</dbReference>
<dbReference type="Gene3D" id="1.10.357.10">
    <property type="entry name" value="Tetracycline Repressor, domain 2"/>
    <property type="match status" value="1"/>
</dbReference>
<name>A0ABM6FC04_9BURK</name>
<sequence>MTSRVPAPPSRHRISAPAATSPPRRETYRHGDLRRALLEAGVELARAGGPGAVVLREATRRAGVVPNAAYRHFASREALLDAVRAAALSALAVAMEAELARLRRGADAAAFARGGLRAVGTGYLKFAQAQTGLFRTAFSVAEPVHESATGGQMPADPAMAGHSGRNPFQLLEDALDGLVEAGVLPAARRPGAEYLAWSAVHGMAMLLIDGPLRRLGKGQTAVLGQRLLDMVEQGL</sequence>
<evidence type="ECO:0000256" key="4">
    <source>
        <dbReference type="PROSITE-ProRule" id="PRU00335"/>
    </source>
</evidence>
<dbReference type="InterPro" id="IPR025996">
    <property type="entry name" value="MT1864/Rv1816-like_C"/>
</dbReference>
<dbReference type="Pfam" id="PF00440">
    <property type="entry name" value="TetR_N"/>
    <property type="match status" value="1"/>
</dbReference>
<reference evidence="7 8" key="1">
    <citation type="submission" date="2016-10" db="EMBL/GenBank/DDBJ databases">
        <title>Complete genome sequences of three Cupriavidus strains isolated from various Malaysian environments.</title>
        <authorList>
            <person name="Abdullah A.A.-A."/>
            <person name="Shafie N.A.H."/>
            <person name="Lau N.S."/>
        </authorList>
    </citation>
    <scope>NUCLEOTIDE SEQUENCE [LARGE SCALE GENOMIC DNA]</scope>
    <source>
        <strain evidence="7 8">USMAA1020</strain>
    </source>
</reference>
<dbReference type="EMBL" id="CP017755">
    <property type="protein sequence ID" value="AOZ09277.1"/>
    <property type="molecule type" value="Genomic_DNA"/>
</dbReference>
<keyword evidence="1" id="KW-0805">Transcription regulation</keyword>
<dbReference type="SUPFAM" id="SSF48498">
    <property type="entry name" value="Tetracyclin repressor-like, C-terminal domain"/>
    <property type="match status" value="1"/>
</dbReference>
<evidence type="ECO:0000256" key="2">
    <source>
        <dbReference type="ARBA" id="ARBA00023125"/>
    </source>
</evidence>
<gene>
    <name evidence="7" type="ORF">BKK80_26105</name>
</gene>
<keyword evidence="2 4" id="KW-0238">DNA-binding</keyword>
<feature type="DNA-binding region" description="H-T-H motif" evidence="4">
    <location>
        <begin position="54"/>
        <end position="73"/>
    </location>
</feature>
<feature type="domain" description="HTH tetR-type" evidence="6">
    <location>
        <begin position="31"/>
        <end position="91"/>
    </location>
</feature>
<organism evidence="7 8">
    <name type="scientific">Cupriavidus malaysiensis</name>
    <dbReference type="NCBI Taxonomy" id="367825"/>
    <lineage>
        <taxon>Bacteria</taxon>
        <taxon>Pseudomonadati</taxon>
        <taxon>Pseudomonadota</taxon>
        <taxon>Betaproteobacteria</taxon>
        <taxon>Burkholderiales</taxon>
        <taxon>Burkholderiaceae</taxon>
        <taxon>Cupriavidus</taxon>
    </lineage>
</organism>
<evidence type="ECO:0000313" key="8">
    <source>
        <dbReference type="Proteomes" id="UP000177515"/>
    </source>
</evidence>
<feature type="region of interest" description="Disordered" evidence="5">
    <location>
        <begin position="1"/>
        <end position="28"/>
    </location>
</feature>
<evidence type="ECO:0000256" key="3">
    <source>
        <dbReference type="ARBA" id="ARBA00023163"/>
    </source>
</evidence>
<dbReference type="Proteomes" id="UP000177515">
    <property type="component" value="Chromosome 2"/>
</dbReference>
<dbReference type="RefSeq" id="WP_071071883.1">
    <property type="nucleotide sequence ID" value="NZ_CP017755.1"/>
</dbReference>
<protein>
    <submittedName>
        <fullName evidence="7">TetR family transcriptional regulator</fullName>
    </submittedName>
</protein>
<evidence type="ECO:0000256" key="5">
    <source>
        <dbReference type="SAM" id="MobiDB-lite"/>
    </source>
</evidence>
<dbReference type="InterPro" id="IPR009057">
    <property type="entry name" value="Homeodomain-like_sf"/>
</dbReference>
<dbReference type="InterPro" id="IPR036271">
    <property type="entry name" value="Tet_transcr_reg_TetR-rel_C_sf"/>
</dbReference>
<keyword evidence="3" id="KW-0804">Transcription</keyword>
<dbReference type="InterPro" id="IPR001647">
    <property type="entry name" value="HTH_TetR"/>
</dbReference>
<evidence type="ECO:0000259" key="6">
    <source>
        <dbReference type="PROSITE" id="PS50977"/>
    </source>
</evidence>
<evidence type="ECO:0000256" key="1">
    <source>
        <dbReference type="ARBA" id="ARBA00023015"/>
    </source>
</evidence>